<sequence length="454" mass="50788">MITAIQRNGVHIRHLICSPDSNTILRQITPQCSAVETLVLGKITPEVLPILRLCRSTLTSLEMTPNPHSNSTTTLTQTYQRSLSVLGYSQVLPRSETTALLSAILDLPHLDHLVLDYLGLRDPAQVLSFFDYCKRLSTLELHNNAVLVQAPHDIELGCLRSLSLIDSSMPLADQMLLFLQCPNVDHVIWRKDGATIPIQALSRTWSSGLRPLKLLDIANVKVPDEGLAEALAHFPRLEQFIARDTLFGSLSKQAIVDAMRSTLEVLDLVDCPAATSEVVTEIMSLCWSLKSISADSLRVLDVLENKWVCGDLEELRVVFIGPSVMSKAATQLAIYNRIATLKRLRLLSLGRQGSTSRWSVRSILDLSLNHGLGLLAPLTELREFDFCQMYHSIGMDEVKFMLKNWPRLEVMHGILSTDRDRTAFMESYIQHVRPSVSVKHNLKYQRASGAIDLH</sequence>
<name>A0A9P6K7H3_9FUNG</name>
<dbReference type="SUPFAM" id="SSF52047">
    <property type="entry name" value="RNI-like"/>
    <property type="match status" value="1"/>
</dbReference>
<evidence type="ECO:0000313" key="1">
    <source>
        <dbReference type="EMBL" id="KAF9550577.1"/>
    </source>
</evidence>
<proteinExistence type="predicted"/>
<comment type="caution">
    <text evidence="1">The sequence shown here is derived from an EMBL/GenBank/DDBJ whole genome shotgun (WGS) entry which is preliminary data.</text>
</comment>
<evidence type="ECO:0000313" key="2">
    <source>
        <dbReference type="Proteomes" id="UP000723463"/>
    </source>
</evidence>
<dbReference type="Proteomes" id="UP000723463">
    <property type="component" value="Unassembled WGS sequence"/>
</dbReference>
<dbReference type="AlphaFoldDB" id="A0A9P6K7H3"/>
<gene>
    <name evidence="1" type="ORF">EC957_000251</name>
</gene>
<evidence type="ECO:0008006" key="3">
    <source>
        <dbReference type="Google" id="ProtNLM"/>
    </source>
</evidence>
<reference evidence="1" key="1">
    <citation type="journal article" date="2020" name="Fungal Divers.">
        <title>Resolving the Mortierellaceae phylogeny through synthesis of multi-gene phylogenetics and phylogenomics.</title>
        <authorList>
            <person name="Vandepol N."/>
            <person name="Liber J."/>
            <person name="Desiro A."/>
            <person name="Na H."/>
            <person name="Kennedy M."/>
            <person name="Barry K."/>
            <person name="Grigoriev I.V."/>
            <person name="Miller A.N."/>
            <person name="O'Donnell K."/>
            <person name="Stajich J.E."/>
            <person name="Bonito G."/>
        </authorList>
    </citation>
    <scope>NUCLEOTIDE SEQUENCE</scope>
    <source>
        <strain evidence="1">NRRL 2591</strain>
    </source>
</reference>
<keyword evidence="2" id="KW-1185">Reference proteome</keyword>
<organism evidence="1 2">
    <name type="scientific">Mortierella hygrophila</name>
    <dbReference type="NCBI Taxonomy" id="979708"/>
    <lineage>
        <taxon>Eukaryota</taxon>
        <taxon>Fungi</taxon>
        <taxon>Fungi incertae sedis</taxon>
        <taxon>Mucoromycota</taxon>
        <taxon>Mortierellomycotina</taxon>
        <taxon>Mortierellomycetes</taxon>
        <taxon>Mortierellales</taxon>
        <taxon>Mortierellaceae</taxon>
        <taxon>Mortierella</taxon>
    </lineage>
</organism>
<protein>
    <recommendedName>
        <fullName evidence="3">RNI-like protein</fullName>
    </recommendedName>
</protein>
<dbReference type="Gene3D" id="3.80.10.10">
    <property type="entry name" value="Ribonuclease Inhibitor"/>
    <property type="match status" value="2"/>
</dbReference>
<dbReference type="InterPro" id="IPR032675">
    <property type="entry name" value="LRR_dom_sf"/>
</dbReference>
<dbReference type="EMBL" id="JAAAXW010000010">
    <property type="protein sequence ID" value="KAF9550577.1"/>
    <property type="molecule type" value="Genomic_DNA"/>
</dbReference>
<accession>A0A9P6K7H3</accession>